<comment type="caution">
    <text evidence="3">The sequence shown here is derived from an EMBL/GenBank/DDBJ whole genome shotgun (WGS) entry which is preliminary data.</text>
</comment>
<accession>A0ABV7LSL3</accession>
<dbReference type="EMBL" id="JBHRUG010000031">
    <property type="protein sequence ID" value="MFC3285453.1"/>
    <property type="molecule type" value="Genomic_DNA"/>
</dbReference>
<feature type="region of interest" description="Disordered" evidence="1">
    <location>
        <begin position="338"/>
        <end position="358"/>
    </location>
</feature>
<feature type="region of interest" description="Disordered" evidence="1">
    <location>
        <begin position="214"/>
        <end position="282"/>
    </location>
</feature>
<dbReference type="Gene3D" id="3.30.750.140">
    <property type="match status" value="1"/>
</dbReference>
<dbReference type="Proteomes" id="UP001595579">
    <property type="component" value="Unassembled WGS sequence"/>
</dbReference>
<feature type="domain" description="Flagellar hook-length control protein-like C-terminal" evidence="2">
    <location>
        <begin position="353"/>
        <end position="423"/>
    </location>
</feature>
<evidence type="ECO:0000256" key="1">
    <source>
        <dbReference type="SAM" id="MobiDB-lite"/>
    </source>
</evidence>
<sequence>MSGITPILDTLLHQVLGKRVDIPVSRPLNEPVKPLNPADALRAVRSDSRLDARQPPLAPLSGVAAREVPRQGASLPAQGSAPPSTSTHFSPAATTIADILVKFPAPPSVIKPVSPLMPLPEAAPSTSLLASRLQASISESGVFYESHLNKWFRGELPRQALEHEPQMWRTRMLRSLPREPVLVGPFRPAPTPLPPAPWMPSAAGGTTIMVGGTTSPSPRDTILSGAGSATREPGRAATATTATTTLAAPPMSGDARSTVTSSAPGASPSSITTSMPPATSAELPVTSLPDDSVSDALQGIVRHQLEMLVTPVLRWEGDVWSGIFMALMIHVPEETFSQRQAPQQEAGGDEEGQSESAWHSELTLKVESLGTIGVSLRLEDRRLALTLTTESTSAVMHLERGQAVLRERLEHCGLDDVALRVNLAVAEGNAL</sequence>
<dbReference type="InterPro" id="IPR021136">
    <property type="entry name" value="Flagellar_hook_control-like_C"/>
</dbReference>
<keyword evidence="3" id="KW-0966">Cell projection</keyword>
<evidence type="ECO:0000259" key="2">
    <source>
        <dbReference type="Pfam" id="PF02120"/>
    </source>
</evidence>
<keyword evidence="4" id="KW-1185">Reference proteome</keyword>
<protein>
    <submittedName>
        <fullName evidence="3">Flagellar hook-length control protein FliK</fullName>
    </submittedName>
</protein>
<evidence type="ECO:0000313" key="4">
    <source>
        <dbReference type="Proteomes" id="UP001595579"/>
    </source>
</evidence>
<keyword evidence="3" id="KW-0282">Flagellum</keyword>
<gene>
    <name evidence="3" type="ORF">ACFOEV_17780</name>
</gene>
<evidence type="ECO:0000313" key="3">
    <source>
        <dbReference type="EMBL" id="MFC3285453.1"/>
    </source>
</evidence>
<proteinExistence type="predicted"/>
<feature type="region of interest" description="Disordered" evidence="1">
    <location>
        <begin position="47"/>
        <end position="89"/>
    </location>
</feature>
<feature type="compositionally biased region" description="Polar residues" evidence="1">
    <location>
        <begin position="255"/>
        <end position="277"/>
    </location>
</feature>
<dbReference type="Pfam" id="PF02120">
    <property type="entry name" value="Flg_hook"/>
    <property type="match status" value="1"/>
</dbReference>
<organism evidence="3 4">
    <name type="scientific">Litchfieldella rifensis</name>
    <dbReference type="NCBI Taxonomy" id="762643"/>
    <lineage>
        <taxon>Bacteria</taxon>
        <taxon>Pseudomonadati</taxon>
        <taxon>Pseudomonadota</taxon>
        <taxon>Gammaproteobacteria</taxon>
        <taxon>Oceanospirillales</taxon>
        <taxon>Halomonadaceae</taxon>
        <taxon>Litchfieldella</taxon>
    </lineage>
</organism>
<feature type="compositionally biased region" description="Low complexity" evidence="1">
    <location>
        <begin position="236"/>
        <end position="248"/>
    </location>
</feature>
<name>A0ABV7LSL3_9GAMM</name>
<dbReference type="InterPro" id="IPR038610">
    <property type="entry name" value="FliK-like_C_sf"/>
</dbReference>
<reference evidence="4" key="1">
    <citation type="journal article" date="2019" name="Int. J. Syst. Evol. Microbiol.">
        <title>The Global Catalogue of Microorganisms (GCM) 10K type strain sequencing project: providing services to taxonomists for standard genome sequencing and annotation.</title>
        <authorList>
            <consortium name="The Broad Institute Genomics Platform"/>
            <consortium name="The Broad Institute Genome Sequencing Center for Infectious Disease"/>
            <person name="Wu L."/>
            <person name="Ma J."/>
        </authorList>
    </citation>
    <scope>NUCLEOTIDE SEQUENCE [LARGE SCALE GENOMIC DNA]</scope>
    <source>
        <strain evidence="4">CECT 7698</strain>
    </source>
</reference>
<dbReference type="RefSeq" id="WP_386776219.1">
    <property type="nucleotide sequence ID" value="NZ_JBHRUG010000031.1"/>
</dbReference>
<keyword evidence="3" id="KW-0969">Cilium</keyword>